<feature type="region of interest" description="Disordered" evidence="1">
    <location>
        <begin position="1"/>
        <end position="25"/>
    </location>
</feature>
<accession>A0A4Z1J699</accession>
<evidence type="ECO:0000256" key="1">
    <source>
        <dbReference type="SAM" id="MobiDB-lite"/>
    </source>
</evidence>
<evidence type="ECO:0000313" key="2">
    <source>
        <dbReference type="EMBL" id="TGO67092.1"/>
    </source>
</evidence>
<dbReference type="AlphaFoldDB" id="A0A4Z1J699"/>
<protein>
    <submittedName>
        <fullName evidence="2">Uncharacterized protein</fullName>
    </submittedName>
</protein>
<dbReference type="OrthoDB" id="3510579at2759"/>
<gene>
    <name evidence="2" type="ORF">BOTNAR_0048g00220</name>
</gene>
<keyword evidence="3" id="KW-1185">Reference proteome</keyword>
<sequence length="215" mass="24540">MMIFNNNGASDPLQQSNPSTLPVDDKQKLKTERKSHIELARFLFGDNWQFTKYILTFVGGYLSDSDPLTSKAAGLLGVGTDLAFAYRSDISGKHMMGESRYTSMEQQISERDVYATLETLRFMARVVNLEHCPLDDSIHTFIADFQHPEFVNTVWSDYPSGTTDINWSATNSLRVIKLMKLLYDDAQWEYIKLALECNGDKISKFLDDIRNVDKD</sequence>
<reference evidence="2 3" key="1">
    <citation type="submission" date="2017-12" db="EMBL/GenBank/DDBJ databases">
        <title>Comparative genomics of Botrytis spp.</title>
        <authorList>
            <person name="Valero-Jimenez C.A."/>
            <person name="Tapia P."/>
            <person name="Veloso J."/>
            <person name="Silva-Moreno E."/>
            <person name="Staats M."/>
            <person name="Valdes J.H."/>
            <person name="Van Kan J.A.L."/>
        </authorList>
    </citation>
    <scope>NUCLEOTIDE SEQUENCE [LARGE SCALE GENOMIC DNA]</scope>
    <source>
        <strain evidence="2 3">MUCL2120</strain>
    </source>
</reference>
<organism evidence="2 3">
    <name type="scientific">Botryotinia narcissicola</name>
    <dbReference type="NCBI Taxonomy" id="278944"/>
    <lineage>
        <taxon>Eukaryota</taxon>
        <taxon>Fungi</taxon>
        <taxon>Dikarya</taxon>
        <taxon>Ascomycota</taxon>
        <taxon>Pezizomycotina</taxon>
        <taxon>Leotiomycetes</taxon>
        <taxon>Helotiales</taxon>
        <taxon>Sclerotiniaceae</taxon>
        <taxon>Botryotinia</taxon>
    </lineage>
</organism>
<dbReference type="Proteomes" id="UP000297452">
    <property type="component" value="Unassembled WGS sequence"/>
</dbReference>
<proteinExistence type="predicted"/>
<evidence type="ECO:0000313" key="3">
    <source>
        <dbReference type="Proteomes" id="UP000297452"/>
    </source>
</evidence>
<name>A0A4Z1J699_9HELO</name>
<comment type="caution">
    <text evidence="2">The sequence shown here is derived from an EMBL/GenBank/DDBJ whole genome shotgun (WGS) entry which is preliminary data.</text>
</comment>
<dbReference type="EMBL" id="PQXJ01000048">
    <property type="protein sequence ID" value="TGO67092.1"/>
    <property type="molecule type" value="Genomic_DNA"/>
</dbReference>
<feature type="compositionally biased region" description="Polar residues" evidence="1">
    <location>
        <begin position="1"/>
        <end position="20"/>
    </location>
</feature>